<gene>
    <name evidence="13" type="ORF">PQ455_14760</name>
</gene>
<keyword evidence="3" id="KW-1003">Cell membrane</keyword>
<feature type="transmembrane region" description="Helical" evidence="10">
    <location>
        <begin position="14"/>
        <end position="36"/>
    </location>
</feature>
<dbReference type="InterPro" id="IPR010627">
    <property type="entry name" value="Prepilin_pept_A24_N"/>
</dbReference>
<evidence type="ECO:0000256" key="8">
    <source>
        <dbReference type="RuleBase" id="RU003793"/>
    </source>
</evidence>
<protein>
    <recommendedName>
        <fullName evidence="9">Prepilin leader peptidase/N-methyltransferase</fullName>
        <ecNumber evidence="9">2.1.1.-</ecNumber>
        <ecNumber evidence="9">3.4.23.43</ecNumber>
    </recommendedName>
</protein>
<dbReference type="Pfam" id="PF01478">
    <property type="entry name" value="Peptidase_A24"/>
    <property type="match status" value="1"/>
</dbReference>
<dbReference type="Gene3D" id="1.20.120.1220">
    <property type="match status" value="1"/>
</dbReference>
<feature type="transmembrane region" description="Helical" evidence="10">
    <location>
        <begin position="207"/>
        <end position="225"/>
    </location>
</feature>
<keyword evidence="5 9" id="KW-0812">Transmembrane</keyword>
<accession>A0ABY7TI41</accession>
<dbReference type="Pfam" id="PF06750">
    <property type="entry name" value="A24_N_bact"/>
    <property type="match status" value="1"/>
</dbReference>
<reference evidence="13 14" key="1">
    <citation type="submission" date="2023-02" db="EMBL/GenBank/DDBJ databases">
        <title>Genome sequence of Sphingomonas naphthae.</title>
        <authorList>
            <person name="Kim S."/>
            <person name="Heo J."/>
            <person name="Kwon S.-W."/>
        </authorList>
    </citation>
    <scope>NUCLEOTIDE SEQUENCE [LARGE SCALE GENOMIC DNA]</scope>
    <source>
        <strain evidence="13 14">KACC 18716</strain>
    </source>
</reference>
<dbReference type="RefSeq" id="WP_273686860.1">
    <property type="nucleotide sequence ID" value="NZ_CP117411.1"/>
</dbReference>
<dbReference type="Proteomes" id="UP001220395">
    <property type="component" value="Chromosome"/>
</dbReference>
<dbReference type="InterPro" id="IPR000045">
    <property type="entry name" value="Prepilin_IV_endopep_pep"/>
</dbReference>
<keyword evidence="9" id="KW-0511">Multifunctional enzyme</keyword>
<evidence type="ECO:0000256" key="6">
    <source>
        <dbReference type="ARBA" id="ARBA00022989"/>
    </source>
</evidence>
<name>A0ABY7TI41_9SPHN</name>
<keyword evidence="9" id="KW-0808">Transferase</keyword>
<keyword evidence="6 10" id="KW-1133">Transmembrane helix</keyword>
<feature type="domain" description="Prepilin type IV endopeptidase peptidase" evidence="11">
    <location>
        <begin position="112"/>
        <end position="219"/>
    </location>
</feature>
<feature type="transmembrane region" description="Helical" evidence="10">
    <location>
        <begin position="134"/>
        <end position="152"/>
    </location>
</feature>
<dbReference type="PANTHER" id="PTHR30487:SF0">
    <property type="entry name" value="PREPILIN LEADER PEPTIDASE_N-METHYLTRANSFERASE-RELATED"/>
    <property type="match status" value="1"/>
</dbReference>
<evidence type="ECO:0000256" key="1">
    <source>
        <dbReference type="ARBA" id="ARBA00004429"/>
    </source>
</evidence>
<organism evidence="13 14">
    <name type="scientific">Sphingomonas naphthae</name>
    <dbReference type="NCBI Taxonomy" id="1813468"/>
    <lineage>
        <taxon>Bacteria</taxon>
        <taxon>Pseudomonadati</taxon>
        <taxon>Pseudomonadota</taxon>
        <taxon>Alphaproteobacteria</taxon>
        <taxon>Sphingomonadales</taxon>
        <taxon>Sphingomonadaceae</taxon>
        <taxon>Sphingomonas</taxon>
    </lineage>
</organism>
<dbReference type="InterPro" id="IPR014032">
    <property type="entry name" value="Peptidase_A24A_bac"/>
</dbReference>
<keyword evidence="9" id="KW-0489">Methyltransferase</keyword>
<evidence type="ECO:0000313" key="14">
    <source>
        <dbReference type="Proteomes" id="UP001220395"/>
    </source>
</evidence>
<evidence type="ECO:0000256" key="3">
    <source>
        <dbReference type="ARBA" id="ARBA00022475"/>
    </source>
</evidence>
<evidence type="ECO:0000256" key="4">
    <source>
        <dbReference type="ARBA" id="ARBA00022519"/>
    </source>
</evidence>
<comment type="function">
    <text evidence="9">Plays an essential role in type IV pili and type II pseudopili formation by proteolytically removing the leader sequence from substrate proteins and subsequently monomethylating the alpha-amino group of the newly exposed N-terminal phenylalanine.</text>
</comment>
<comment type="catalytic activity">
    <reaction evidence="9">
        <text>Typically cleaves a -Gly-|-Phe- bond to release an N-terminal, basic peptide of 5-8 residues from type IV prepilin, and then N-methylates the new N-terminal amino group, the methyl donor being S-adenosyl-L-methionine.</text>
        <dbReference type="EC" id="3.4.23.43"/>
    </reaction>
</comment>
<feature type="domain" description="Prepilin peptidase A24 N-terminal" evidence="12">
    <location>
        <begin position="20"/>
        <end position="102"/>
    </location>
</feature>
<feature type="transmembrane region" description="Helical" evidence="10">
    <location>
        <begin position="158"/>
        <end position="175"/>
    </location>
</feature>
<evidence type="ECO:0000256" key="10">
    <source>
        <dbReference type="SAM" id="Phobius"/>
    </source>
</evidence>
<dbReference type="PANTHER" id="PTHR30487">
    <property type="entry name" value="TYPE 4 PREPILIN-LIKE PROTEINS LEADER PEPTIDE-PROCESSING ENZYME"/>
    <property type="match status" value="1"/>
</dbReference>
<comment type="subcellular location">
    <subcellularLocation>
        <location evidence="1">Cell inner membrane</location>
        <topology evidence="1">Multi-pass membrane protein</topology>
    </subcellularLocation>
    <subcellularLocation>
        <location evidence="9">Cell membrane</location>
        <topology evidence="9">Multi-pass membrane protein</topology>
    </subcellularLocation>
</comment>
<sequence length="252" mass="26219">MLAPPVSTMALPGLLAGAGLGLIAGSFLSTLVLRWADGRSVVHGRSACDGCGRALRAFELVPLVSYLALHGRCRRCGAAIDGRHPLMEATAAAIGALSLWRFPGWEGLAGALFGWMLLALLALDLIALWLPDRLTLPLGALGLAGGVAGLWPPLADRAIGAVAGYLLLAAVAWLYQRTRGRMGIGGGDPKLFGAIGAWLGWRELPAVLLAASLIGIAIVLARMILRRSVATTDALPLGAFLALAAWPLWLLS</sequence>
<evidence type="ECO:0000256" key="2">
    <source>
        <dbReference type="ARBA" id="ARBA00005801"/>
    </source>
</evidence>
<evidence type="ECO:0000259" key="12">
    <source>
        <dbReference type="Pfam" id="PF06750"/>
    </source>
</evidence>
<proteinExistence type="inferred from homology"/>
<comment type="similarity">
    <text evidence="2 8">Belongs to the peptidase A24 family.</text>
</comment>
<feature type="transmembrane region" description="Helical" evidence="10">
    <location>
        <begin position="108"/>
        <end position="127"/>
    </location>
</feature>
<dbReference type="EMBL" id="CP117411">
    <property type="protein sequence ID" value="WCT72886.1"/>
    <property type="molecule type" value="Genomic_DNA"/>
</dbReference>
<evidence type="ECO:0000259" key="11">
    <source>
        <dbReference type="Pfam" id="PF01478"/>
    </source>
</evidence>
<keyword evidence="9" id="KW-0645">Protease</keyword>
<keyword evidence="9" id="KW-0378">Hydrolase</keyword>
<keyword evidence="7 10" id="KW-0472">Membrane</keyword>
<evidence type="ECO:0000256" key="9">
    <source>
        <dbReference type="RuleBase" id="RU003794"/>
    </source>
</evidence>
<dbReference type="PRINTS" id="PR00864">
    <property type="entry name" value="PREPILNPTASE"/>
</dbReference>
<dbReference type="InterPro" id="IPR050882">
    <property type="entry name" value="Prepilin_peptidase/N-MTase"/>
</dbReference>
<keyword evidence="14" id="KW-1185">Reference proteome</keyword>
<feature type="transmembrane region" description="Helical" evidence="10">
    <location>
        <begin position="234"/>
        <end position="251"/>
    </location>
</feature>
<evidence type="ECO:0000256" key="7">
    <source>
        <dbReference type="ARBA" id="ARBA00023136"/>
    </source>
</evidence>
<dbReference type="EC" id="3.4.23.43" evidence="9"/>
<dbReference type="EC" id="2.1.1.-" evidence="9"/>
<evidence type="ECO:0000256" key="5">
    <source>
        <dbReference type="ARBA" id="ARBA00022692"/>
    </source>
</evidence>
<evidence type="ECO:0000313" key="13">
    <source>
        <dbReference type="EMBL" id="WCT72886.1"/>
    </source>
</evidence>
<keyword evidence="4" id="KW-0997">Cell inner membrane</keyword>